<dbReference type="EMBL" id="AP027272">
    <property type="protein sequence ID" value="BDX04800.1"/>
    <property type="molecule type" value="Genomic_DNA"/>
</dbReference>
<proteinExistence type="predicted"/>
<evidence type="ECO:0000313" key="3">
    <source>
        <dbReference type="Proteomes" id="UP001333710"/>
    </source>
</evidence>
<dbReference type="AlphaFoldDB" id="A0AA48I2N0"/>
<organism evidence="2 3">
    <name type="scientific">Planctobacterium marinum</name>
    <dbReference type="NCBI Taxonomy" id="1631968"/>
    <lineage>
        <taxon>Bacteria</taxon>
        <taxon>Pseudomonadati</taxon>
        <taxon>Pseudomonadota</taxon>
        <taxon>Gammaproteobacteria</taxon>
        <taxon>Alteromonadales</taxon>
        <taxon>Alteromonadaceae</taxon>
        <taxon>Planctobacterium</taxon>
    </lineage>
</organism>
<gene>
    <name evidence="2" type="ORF">MACH26_03210</name>
</gene>
<evidence type="ECO:0000256" key="1">
    <source>
        <dbReference type="SAM" id="Phobius"/>
    </source>
</evidence>
<name>A0AA48I2N0_9ALTE</name>
<reference evidence="2" key="1">
    <citation type="submission" date="2023-01" db="EMBL/GenBank/DDBJ databases">
        <title>Complete genome sequence of Planctobacterium marinum strain Dej080120_11.</title>
        <authorList>
            <person name="Ueki S."/>
            <person name="Maruyama F."/>
        </authorList>
    </citation>
    <scope>NUCLEOTIDE SEQUENCE</scope>
    <source>
        <strain evidence="2">Dej080120_11</strain>
    </source>
</reference>
<feature type="transmembrane region" description="Helical" evidence="1">
    <location>
        <begin position="15"/>
        <end position="35"/>
    </location>
</feature>
<sequence>MKFEKSFDNRQRPIWALYFIAIPLFLLSLFTIINLESFTHPQSFKAKFAYPMVVFAPLLG</sequence>
<accession>A0AA48I2N0</accession>
<dbReference type="KEGG" id="pmaw:MACH26_03210"/>
<keyword evidence="3" id="KW-1185">Reference proteome</keyword>
<dbReference type="Proteomes" id="UP001333710">
    <property type="component" value="Chromosome"/>
</dbReference>
<dbReference type="RefSeq" id="WP_338290645.1">
    <property type="nucleotide sequence ID" value="NZ_AP027272.1"/>
</dbReference>
<protein>
    <submittedName>
        <fullName evidence="2">Uncharacterized protein</fullName>
    </submittedName>
</protein>
<evidence type="ECO:0000313" key="2">
    <source>
        <dbReference type="EMBL" id="BDX04800.1"/>
    </source>
</evidence>
<keyword evidence="1" id="KW-0812">Transmembrane</keyword>
<keyword evidence="1" id="KW-0472">Membrane</keyword>
<keyword evidence="1" id="KW-1133">Transmembrane helix</keyword>